<dbReference type="RefSeq" id="WP_012954703.1">
    <property type="nucleotide sequence ID" value="NC_013784.1"/>
</dbReference>
<comment type="similarity">
    <text evidence="1">Belongs to the phage portal family. PBSX subfamily.</text>
</comment>
<keyword evidence="2" id="KW-0614">Plasmid</keyword>
<dbReference type="Pfam" id="PF04860">
    <property type="entry name" value="Phage_portal"/>
    <property type="match status" value="1"/>
</dbReference>
<sequence>MNEVITHETAKASPVQENVHCFSFETENPVSDAEPVSGMDFLNLGQCYSNGQWYEPPIIQEGLARLFQISPHHSSAIFLKRNLLSRALKPNKYLSRQTFAAMVQDFLVFGNAYCELITNRMGDLLQIKHAPAIYTRRGVNDGEFFWTPLFNQFQTFLNPVLQIKQPDINQEIYGVPEYLGALHSLALNHSATLFRIRYYKNGSHAGFILFMSGTITDKDADQIQQELQNSKGRNNFKNLFLHSPNGKKGDVQLIPITEVGAKDEFINIKNVTRDDILAAHRVPPQLLGMVPPNGSGFGDVSKATSAFYQLEIEPLMSVFSEINEMVGRNIIDFELPAIQ</sequence>
<dbReference type="AlphaFoldDB" id="A0A806CP40"/>
<evidence type="ECO:0000256" key="1">
    <source>
        <dbReference type="ARBA" id="ARBA00006799"/>
    </source>
</evidence>
<geneLocation type="plasmid" evidence="2">
    <name>pZZM401</name>
</geneLocation>
<accession>A0A806CP40</accession>
<dbReference type="NCBIfam" id="TIGR01540">
    <property type="entry name" value="portal_PBSX"/>
    <property type="match status" value="1"/>
</dbReference>
<protein>
    <submittedName>
        <fullName evidence="2">Phage portal protein, PBSX family</fullName>
    </submittedName>
</protein>
<name>A0A806CP40_ZYMMO</name>
<dbReference type="EMBL" id="CP001881">
    <property type="protein sequence ID" value="ADC33813.1"/>
    <property type="molecule type" value="Genomic_DNA"/>
</dbReference>
<dbReference type="InterPro" id="IPR006944">
    <property type="entry name" value="Phage/GTA_portal"/>
</dbReference>
<reference evidence="2" key="1">
    <citation type="submission" date="2010-01" db="EMBL/GenBank/DDBJ databases">
        <title>Complete sequence of plasmid1 of Zymomonas mobilis subsp. mobilis ZM4.</title>
        <authorList>
            <consortium name="US DOE Joint Genome Institute"/>
            <person name="Lucas S."/>
            <person name="Copeland A."/>
            <person name="Lapidus A."/>
            <person name="Glavina del Rio T."/>
            <person name="Tice H."/>
            <person name="Bruce D."/>
            <person name="Goodwin L."/>
            <person name="Pitluck S."/>
            <person name="Balakireva M."/>
            <person name="Brettin T."/>
            <person name="Detter J.C."/>
            <person name="Han C."/>
            <person name="Larimer F."/>
            <person name="Land M."/>
            <person name="Hauser L."/>
            <person name="Kyrpides N."/>
            <person name="Mikhailova N."/>
            <person name="Pappas K."/>
        </authorList>
    </citation>
    <scope>NUCLEOTIDE SEQUENCE [LARGE SCALE GENOMIC DNA]</scope>
    <source>
        <strain evidence="2">ZM4</strain>
        <plasmid evidence="2">pZZM401</plasmid>
    </source>
</reference>
<evidence type="ECO:0000313" key="2">
    <source>
        <dbReference type="EMBL" id="ADC33813.1"/>
    </source>
</evidence>
<dbReference type="GeneID" id="79905271"/>
<gene>
    <name evidence="2" type="ORF">ZZM4_0037</name>
</gene>
<proteinExistence type="inferred from homology"/>
<organism evidence="2">
    <name type="scientific">Zymomonas mobilis subsp. mobilis (strain ATCC 31821 / ZM4 / CP4)</name>
    <dbReference type="NCBI Taxonomy" id="264203"/>
    <lineage>
        <taxon>Bacteria</taxon>
        <taxon>Pseudomonadati</taxon>
        <taxon>Pseudomonadota</taxon>
        <taxon>Alphaproteobacteria</taxon>
        <taxon>Sphingomonadales</taxon>
        <taxon>Zymomonadaceae</taxon>
        <taxon>Zymomonas</taxon>
    </lineage>
</organism>
<dbReference type="InterPro" id="IPR006430">
    <property type="entry name" value="Phage_portal_PBSX"/>
</dbReference>